<dbReference type="NCBIfam" id="TIGR00184">
    <property type="entry name" value="purA"/>
    <property type="match status" value="1"/>
</dbReference>
<feature type="binding site" description="in other chain" evidence="8">
    <location>
        <position position="244"/>
    </location>
    <ligand>
        <name>IMP</name>
        <dbReference type="ChEBI" id="CHEBI:58053"/>
        <note>ligand shared between dimeric partners</note>
    </ligand>
</feature>
<keyword evidence="8" id="KW-0963">Cytoplasm</keyword>
<dbReference type="GO" id="GO:0004019">
    <property type="term" value="F:adenylosuccinate synthase activity"/>
    <property type="evidence" value="ECO:0007669"/>
    <property type="project" value="UniProtKB-UniRule"/>
</dbReference>
<evidence type="ECO:0000256" key="4">
    <source>
        <dbReference type="ARBA" id="ARBA00022741"/>
    </source>
</evidence>
<dbReference type="InterPro" id="IPR042111">
    <property type="entry name" value="Adenylosuccinate_synth_dom3"/>
</dbReference>
<dbReference type="CDD" id="cd03108">
    <property type="entry name" value="AdSS"/>
    <property type="match status" value="1"/>
</dbReference>
<dbReference type="InterPro" id="IPR042109">
    <property type="entry name" value="Adenylosuccinate_synth_dom1"/>
</dbReference>
<comment type="caution">
    <text evidence="11">The sequence shown here is derived from an EMBL/GenBank/DDBJ whole genome shotgun (WGS) entry which is preliminary data.</text>
</comment>
<feature type="binding site" evidence="8">
    <location>
        <begin position="11"/>
        <end position="17"/>
    </location>
    <ligand>
        <name>GTP</name>
        <dbReference type="ChEBI" id="CHEBI:37565"/>
    </ligand>
</feature>
<feature type="active site" description="Proton donor" evidence="8">
    <location>
        <position position="40"/>
    </location>
</feature>
<evidence type="ECO:0000256" key="10">
    <source>
        <dbReference type="RuleBase" id="RU000520"/>
    </source>
</evidence>
<keyword evidence="5 8" id="KW-0658">Purine biosynthesis</keyword>
<reference evidence="11" key="2">
    <citation type="submission" date="2021-04" db="EMBL/GenBank/DDBJ databases">
        <authorList>
            <person name="Gilroy R."/>
        </authorList>
    </citation>
    <scope>NUCLEOTIDE SEQUENCE</scope>
    <source>
        <strain evidence="11">12435</strain>
    </source>
</reference>
<evidence type="ECO:0000256" key="7">
    <source>
        <dbReference type="ARBA" id="ARBA00023134"/>
    </source>
</evidence>
<dbReference type="GO" id="GO:0044208">
    <property type="term" value="P:'de novo' AMP biosynthetic process"/>
    <property type="evidence" value="ECO:0007669"/>
    <property type="project" value="UniProtKB-UniRule"/>
</dbReference>
<sequence>MITALAGAQWGDEGKGKIIDIMAAKADVVVRATGGNNAGHTVVSDGKTYKLHLVPSGILYDGTVCCIGPGCVVDPLSLLKEMAEVEANGTSVDGLRIDWRAHIVMPYHLVIDELSELAKGAGDIGTTRKGIGPCYMDKAERVGIRFYDLTHPEVFAEKLRAMLENKKKYIVGMFGKEAYDARADKLDYDKVLAAYSDAAAKLVRYGADTTVIAYNAHKEGKNVLFEGAQGTLLDLDMGTYPYVTSSHPVTGGFCVSGGIGPTLIDECIGIAKCYTTRVGKGPFPTELFDETGDYIREAGAEYGVTTGRPRRCGWLDLVILRYAVRINGLTGIALNKLDTLTGLKEIKVCTGYDMGGEIVTDFPADIRELEKCTPVYETLPGWTEDITKATKLDDLPAAAANYIKFIEKEIGCKVILVGVGPDRTQSFPA</sequence>
<feature type="binding site" evidence="8">
    <location>
        <position position="141"/>
    </location>
    <ligand>
        <name>IMP</name>
        <dbReference type="ChEBI" id="CHEBI:58053"/>
        <note>ligand shared between dimeric partners</note>
    </ligand>
</feature>
<dbReference type="Gene3D" id="3.90.170.10">
    <property type="entry name" value="Adenylosuccinate Synthetase, subunit A, domain 3"/>
    <property type="match status" value="1"/>
</dbReference>
<keyword evidence="2 8" id="KW-0436">Ligase</keyword>
<dbReference type="Proteomes" id="UP000823990">
    <property type="component" value="Unassembled WGS sequence"/>
</dbReference>
<feature type="binding site" description="in other chain" evidence="8">
    <location>
        <position position="127"/>
    </location>
    <ligand>
        <name>IMP</name>
        <dbReference type="ChEBI" id="CHEBI:58053"/>
        <note>ligand shared between dimeric partners</note>
    </ligand>
</feature>
<comment type="cofactor">
    <cofactor evidence="8">
        <name>Mg(2+)</name>
        <dbReference type="ChEBI" id="CHEBI:18420"/>
    </cofactor>
    <text evidence="8">Binds 1 Mg(2+) ion per subunit.</text>
</comment>
<feature type="binding site" evidence="8">
    <location>
        <position position="39"/>
    </location>
    <ligand>
        <name>Mg(2+)</name>
        <dbReference type="ChEBI" id="CHEBI:18420"/>
    </ligand>
</feature>
<feature type="active site" description="Proton acceptor" evidence="8">
    <location>
        <position position="12"/>
    </location>
</feature>
<dbReference type="HAMAP" id="MF_00011">
    <property type="entry name" value="Adenylosucc_synth"/>
    <property type="match status" value="1"/>
</dbReference>
<dbReference type="NCBIfam" id="NF002223">
    <property type="entry name" value="PRK01117.1"/>
    <property type="match status" value="1"/>
</dbReference>
<keyword evidence="3 8" id="KW-0479">Metal-binding</keyword>
<dbReference type="InterPro" id="IPR033128">
    <property type="entry name" value="Adenylosuccin_syn_Lys_AS"/>
</dbReference>
<comment type="catalytic activity">
    <reaction evidence="8 10">
        <text>IMP + L-aspartate + GTP = N(6)-(1,2-dicarboxyethyl)-AMP + GDP + phosphate + 2 H(+)</text>
        <dbReference type="Rhea" id="RHEA:15753"/>
        <dbReference type="ChEBI" id="CHEBI:15378"/>
        <dbReference type="ChEBI" id="CHEBI:29991"/>
        <dbReference type="ChEBI" id="CHEBI:37565"/>
        <dbReference type="ChEBI" id="CHEBI:43474"/>
        <dbReference type="ChEBI" id="CHEBI:57567"/>
        <dbReference type="ChEBI" id="CHEBI:58053"/>
        <dbReference type="ChEBI" id="CHEBI:58189"/>
        <dbReference type="EC" id="6.3.4.4"/>
    </reaction>
</comment>
<dbReference type="InterPro" id="IPR001114">
    <property type="entry name" value="Adenylosuccinate_synthetase"/>
</dbReference>
<feature type="binding site" evidence="8">
    <location>
        <begin position="39"/>
        <end position="41"/>
    </location>
    <ligand>
        <name>GTP</name>
        <dbReference type="ChEBI" id="CHEBI:37565"/>
    </ligand>
</feature>
<dbReference type="SMART" id="SM00788">
    <property type="entry name" value="Adenylsucc_synt"/>
    <property type="match status" value="1"/>
</dbReference>
<proteinExistence type="inferred from homology"/>
<evidence type="ECO:0000256" key="5">
    <source>
        <dbReference type="ARBA" id="ARBA00022755"/>
    </source>
</evidence>
<dbReference type="FunFam" id="3.90.170.10:FF:000001">
    <property type="entry name" value="Adenylosuccinate synthetase"/>
    <property type="match status" value="1"/>
</dbReference>
<feature type="binding site" description="in other chain" evidence="8">
    <location>
        <position position="229"/>
    </location>
    <ligand>
        <name>IMP</name>
        <dbReference type="ChEBI" id="CHEBI:58053"/>
        <note>ligand shared between dimeric partners</note>
    </ligand>
</feature>
<accession>A0A9D1PZN2</accession>
<keyword evidence="7 8" id="KW-0342">GTP-binding</keyword>
<protein>
    <recommendedName>
        <fullName evidence="8 10">Adenylosuccinate synthetase</fullName>
        <shortName evidence="8">AMPSase</shortName>
        <shortName evidence="8">AdSS</shortName>
        <ecNumber evidence="8 10">6.3.4.4</ecNumber>
    </recommendedName>
    <alternativeName>
        <fullName evidence="8">IMP--aspartate ligase</fullName>
    </alternativeName>
</protein>
<dbReference type="InterPro" id="IPR018220">
    <property type="entry name" value="Adenylosuccin_syn_GTP-bd"/>
</dbReference>
<keyword evidence="4 8" id="KW-0547">Nucleotide-binding</keyword>
<feature type="binding site" evidence="8">
    <location>
        <position position="310"/>
    </location>
    <ligand>
        <name>GTP</name>
        <dbReference type="ChEBI" id="CHEBI:37565"/>
    </ligand>
</feature>
<reference evidence="11" key="1">
    <citation type="journal article" date="2021" name="PeerJ">
        <title>Extensive microbial diversity within the chicken gut microbiome revealed by metagenomics and culture.</title>
        <authorList>
            <person name="Gilroy R."/>
            <person name="Ravi A."/>
            <person name="Getino M."/>
            <person name="Pursley I."/>
            <person name="Horton D.L."/>
            <person name="Alikhan N.F."/>
            <person name="Baker D."/>
            <person name="Gharbi K."/>
            <person name="Hall N."/>
            <person name="Watson M."/>
            <person name="Adriaenssens E.M."/>
            <person name="Foster-Nyarko E."/>
            <person name="Jarju S."/>
            <person name="Secka A."/>
            <person name="Antonio M."/>
            <person name="Oren A."/>
            <person name="Chaudhuri R.R."/>
            <person name="La Ragione R."/>
            <person name="Hildebrand F."/>
            <person name="Pallen M.J."/>
        </authorList>
    </citation>
    <scope>NUCLEOTIDE SEQUENCE</scope>
    <source>
        <strain evidence="11">12435</strain>
    </source>
</reference>
<dbReference type="Gene3D" id="1.10.300.10">
    <property type="entry name" value="Adenylosuccinate Synthetase, subunit A, domain 2"/>
    <property type="match status" value="1"/>
</dbReference>
<feature type="binding site" description="in other chain" evidence="8">
    <location>
        <position position="308"/>
    </location>
    <ligand>
        <name>IMP</name>
        <dbReference type="ChEBI" id="CHEBI:58053"/>
        <note>ligand shared between dimeric partners</note>
    </ligand>
</feature>
<feature type="binding site" description="in other chain" evidence="8">
    <location>
        <begin position="12"/>
        <end position="15"/>
    </location>
    <ligand>
        <name>IMP</name>
        <dbReference type="ChEBI" id="CHEBI:58053"/>
        <note>ligand shared between dimeric partners</note>
    </ligand>
</feature>
<dbReference type="SUPFAM" id="SSF52540">
    <property type="entry name" value="P-loop containing nucleoside triphosphate hydrolases"/>
    <property type="match status" value="1"/>
</dbReference>
<name>A0A9D1PZN2_9FIRM</name>
<dbReference type="PANTHER" id="PTHR11846">
    <property type="entry name" value="ADENYLOSUCCINATE SYNTHETASE"/>
    <property type="match status" value="1"/>
</dbReference>
<dbReference type="EMBL" id="DXHS01000027">
    <property type="protein sequence ID" value="HIW02021.1"/>
    <property type="molecule type" value="Genomic_DNA"/>
</dbReference>
<dbReference type="Pfam" id="PF00709">
    <property type="entry name" value="Adenylsucc_synt"/>
    <property type="match status" value="1"/>
</dbReference>
<feature type="binding site" evidence="8">
    <location>
        <begin position="336"/>
        <end position="338"/>
    </location>
    <ligand>
        <name>GTP</name>
        <dbReference type="ChEBI" id="CHEBI:37565"/>
    </ligand>
</feature>
<gene>
    <name evidence="8" type="primary">purA</name>
    <name evidence="11" type="ORF">H9892_01630</name>
</gene>
<comment type="subcellular location">
    <subcellularLocation>
        <location evidence="8">Cytoplasm</location>
    </subcellularLocation>
</comment>
<comment type="subunit">
    <text evidence="1 8">Homodimer.</text>
</comment>
<dbReference type="GO" id="GO:0046040">
    <property type="term" value="P:IMP metabolic process"/>
    <property type="evidence" value="ECO:0007669"/>
    <property type="project" value="TreeGrafter"/>
</dbReference>
<feature type="binding site" description="in other chain" evidence="8">
    <location>
        <begin position="37"/>
        <end position="40"/>
    </location>
    <ligand>
        <name>IMP</name>
        <dbReference type="ChEBI" id="CHEBI:58053"/>
        <note>ligand shared between dimeric partners</note>
    </ligand>
</feature>
<dbReference type="GO" id="GO:0000287">
    <property type="term" value="F:magnesium ion binding"/>
    <property type="evidence" value="ECO:0007669"/>
    <property type="project" value="UniProtKB-UniRule"/>
</dbReference>
<comment type="pathway">
    <text evidence="8 10">Purine metabolism; AMP biosynthesis via de novo pathway; AMP from IMP: step 1/2.</text>
</comment>
<comment type="similarity">
    <text evidence="8 10">Belongs to the adenylosuccinate synthetase family.</text>
</comment>
<dbReference type="PANTHER" id="PTHR11846:SF0">
    <property type="entry name" value="ADENYLOSUCCINATE SYNTHETASE"/>
    <property type="match status" value="1"/>
</dbReference>
<dbReference type="EC" id="6.3.4.4" evidence="8 10"/>
<dbReference type="InterPro" id="IPR042110">
    <property type="entry name" value="Adenylosuccinate_synth_dom2"/>
</dbReference>
<evidence type="ECO:0000256" key="8">
    <source>
        <dbReference type="HAMAP-Rule" id="MF_00011"/>
    </source>
</evidence>
<evidence type="ECO:0000256" key="9">
    <source>
        <dbReference type="PROSITE-ProRule" id="PRU10134"/>
    </source>
</evidence>
<organism evidence="11 12">
    <name type="scientific">Candidatus Protoclostridium stercorigallinarum</name>
    <dbReference type="NCBI Taxonomy" id="2838741"/>
    <lineage>
        <taxon>Bacteria</taxon>
        <taxon>Bacillati</taxon>
        <taxon>Bacillota</taxon>
        <taxon>Clostridia</taxon>
        <taxon>Candidatus Protoclostridium</taxon>
    </lineage>
</organism>
<dbReference type="GO" id="GO:0005525">
    <property type="term" value="F:GTP binding"/>
    <property type="evidence" value="ECO:0007669"/>
    <property type="project" value="UniProtKB-UniRule"/>
</dbReference>
<feature type="binding site" evidence="8">
    <location>
        <position position="12"/>
    </location>
    <ligand>
        <name>Mg(2+)</name>
        <dbReference type="ChEBI" id="CHEBI:18420"/>
    </ligand>
</feature>
<feature type="binding site" evidence="8">
    <location>
        <begin position="304"/>
        <end position="310"/>
    </location>
    <ligand>
        <name>substrate</name>
    </ligand>
</feature>
<evidence type="ECO:0000313" key="12">
    <source>
        <dbReference type="Proteomes" id="UP000823990"/>
    </source>
</evidence>
<dbReference type="GO" id="GO:0005737">
    <property type="term" value="C:cytoplasm"/>
    <property type="evidence" value="ECO:0007669"/>
    <property type="project" value="UniProtKB-SubCell"/>
</dbReference>
<dbReference type="InterPro" id="IPR027417">
    <property type="entry name" value="P-loop_NTPase"/>
</dbReference>
<dbReference type="FunFam" id="1.10.300.10:FF:000001">
    <property type="entry name" value="Adenylosuccinate synthetase"/>
    <property type="match status" value="1"/>
</dbReference>
<dbReference type="PROSITE" id="PS01266">
    <property type="entry name" value="ADENYLOSUCCIN_SYN_1"/>
    <property type="match status" value="1"/>
</dbReference>
<comment type="function">
    <text evidence="8">Plays an important role in the de novo pathway of purine nucleotide biosynthesis. Catalyzes the first committed step in the biosynthesis of AMP from IMP.</text>
</comment>
<evidence type="ECO:0000256" key="1">
    <source>
        <dbReference type="ARBA" id="ARBA00011738"/>
    </source>
</evidence>
<evidence type="ECO:0000256" key="6">
    <source>
        <dbReference type="ARBA" id="ARBA00022842"/>
    </source>
</evidence>
<feature type="active site" evidence="9">
    <location>
        <position position="138"/>
    </location>
</feature>
<evidence type="ECO:0000256" key="3">
    <source>
        <dbReference type="ARBA" id="ARBA00022723"/>
    </source>
</evidence>
<dbReference type="AlphaFoldDB" id="A0A9D1PZN2"/>
<evidence type="ECO:0000256" key="2">
    <source>
        <dbReference type="ARBA" id="ARBA00022598"/>
    </source>
</evidence>
<keyword evidence="6 8" id="KW-0460">Magnesium</keyword>
<dbReference type="Gene3D" id="3.40.440.10">
    <property type="entry name" value="Adenylosuccinate Synthetase, subunit A, domain 1"/>
    <property type="match status" value="1"/>
</dbReference>
<evidence type="ECO:0000313" key="11">
    <source>
        <dbReference type="EMBL" id="HIW02021.1"/>
    </source>
</evidence>
<feature type="binding site" evidence="8">
    <location>
        <begin position="418"/>
        <end position="420"/>
    </location>
    <ligand>
        <name>GTP</name>
        <dbReference type="ChEBI" id="CHEBI:37565"/>
    </ligand>
</feature>
<dbReference type="PROSITE" id="PS00513">
    <property type="entry name" value="ADENYLOSUCCIN_SYN_2"/>
    <property type="match status" value="1"/>
</dbReference>